<name>A0ABR1FYT3_AURAN</name>
<dbReference type="InterPro" id="IPR013602">
    <property type="entry name" value="Dynein_heavy_linker"/>
</dbReference>
<reference evidence="3 4" key="1">
    <citation type="submission" date="2024-03" db="EMBL/GenBank/DDBJ databases">
        <title>Aureococcus anophagefferens CCMP1851 and Kratosvirus quantuckense: Draft genome of a second virus-susceptible host strain in the model system.</title>
        <authorList>
            <person name="Chase E."/>
            <person name="Truchon A.R."/>
            <person name="Schepens W."/>
            <person name="Wilhelm S.W."/>
        </authorList>
    </citation>
    <scope>NUCLEOTIDE SEQUENCE [LARGE SCALE GENOMIC DNA]</scope>
    <source>
        <strain evidence="3 4">CCMP1851</strain>
    </source>
</reference>
<feature type="compositionally biased region" description="Low complexity" evidence="1">
    <location>
        <begin position="85"/>
        <end position="106"/>
    </location>
</feature>
<feature type="region of interest" description="Disordered" evidence="1">
    <location>
        <begin position="393"/>
        <end position="412"/>
    </location>
</feature>
<evidence type="ECO:0000256" key="1">
    <source>
        <dbReference type="SAM" id="MobiDB-lite"/>
    </source>
</evidence>
<feature type="compositionally biased region" description="Basic and acidic residues" evidence="1">
    <location>
        <begin position="15"/>
        <end position="26"/>
    </location>
</feature>
<dbReference type="PANTHER" id="PTHR45703">
    <property type="entry name" value="DYNEIN HEAVY CHAIN"/>
    <property type="match status" value="1"/>
</dbReference>
<feature type="region of interest" description="Disordered" evidence="1">
    <location>
        <begin position="1"/>
        <end position="48"/>
    </location>
</feature>
<organism evidence="3 4">
    <name type="scientific">Aureococcus anophagefferens</name>
    <name type="common">Harmful bloom alga</name>
    <dbReference type="NCBI Taxonomy" id="44056"/>
    <lineage>
        <taxon>Eukaryota</taxon>
        <taxon>Sar</taxon>
        <taxon>Stramenopiles</taxon>
        <taxon>Ochrophyta</taxon>
        <taxon>Pelagophyceae</taxon>
        <taxon>Pelagomonadales</taxon>
        <taxon>Pelagomonadaceae</taxon>
        <taxon>Aureococcus</taxon>
    </lineage>
</organism>
<feature type="compositionally biased region" description="Basic residues" evidence="1">
    <location>
        <begin position="75"/>
        <end position="84"/>
    </location>
</feature>
<dbReference type="InterPro" id="IPR026983">
    <property type="entry name" value="DHC"/>
</dbReference>
<evidence type="ECO:0000259" key="2">
    <source>
        <dbReference type="Pfam" id="PF08393"/>
    </source>
</evidence>
<dbReference type="PANTHER" id="PTHR45703:SF35">
    <property type="entry name" value="DYNEIN HEAVY CHAIN"/>
    <property type="match status" value="1"/>
</dbReference>
<evidence type="ECO:0000313" key="3">
    <source>
        <dbReference type="EMBL" id="KAK7241333.1"/>
    </source>
</evidence>
<dbReference type="EMBL" id="JBBJCI010000203">
    <property type="protein sequence ID" value="KAK7241333.1"/>
    <property type="molecule type" value="Genomic_DNA"/>
</dbReference>
<feature type="domain" description="Dynein heavy chain linker" evidence="2">
    <location>
        <begin position="879"/>
        <end position="1025"/>
    </location>
</feature>
<accession>A0ABR1FYT3</accession>
<evidence type="ECO:0000313" key="4">
    <source>
        <dbReference type="Proteomes" id="UP001363151"/>
    </source>
</evidence>
<comment type="caution">
    <text evidence="3">The sequence shown here is derived from an EMBL/GenBank/DDBJ whole genome shotgun (WGS) entry which is preliminary data.</text>
</comment>
<feature type="region of interest" description="Disordered" evidence="1">
    <location>
        <begin position="72"/>
        <end position="151"/>
    </location>
</feature>
<protein>
    <recommendedName>
        <fullName evidence="2">Dynein heavy chain linker domain-containing protein</fullName>
    </recommendedName>
</protein>
<feature type="compositionally biased region" description="Basic residues" evidence="1">
    <location>
        <begin position="1109"/>
        <end position="1119"/>
    </location>
</feature>
<feature type="compositionally biased region" description="Acidic residues" evidence="1">
    <location>
        <begin position="1046"/>
        <end position="1078"/>
    </location>
</feature>
<gene>
    <name evidence="3" type="ORF">SO694_00050279</name>
</gene>
<sequence length="1119" mass="125143">MDGDAPPRAGLPSHESAKEAAVRPPERAPSSRNGGRRGRHLRPPPLFDVAGVLANDGSGTILLDLLPKSAPAKGRTWRAARARRSLAQAGDRAAGAPSPRARGAALSRRRAEDGAAGVSRMLASTYLGGAAPEEPRPRFEDFDESAGAAETSDIHNDALARFGIKTGDDAINFFSSQSGSQSSIKFVHLMQVDAVPDAFLQLGDGEQRPSSTSFRPYDLLAVRVPGATLARTRCDYFTMSSEGLVHMEPGHPSEFIPLTQWMRDAACFNMLTSIPYFRNYLRNKCFNAWRSNVSFLLYSRQRRYLMDRLFLGMTSFCGPLLDLRTHMHEMQQTRLLEPGSRTFECATFVDRQTAARQEASKQLDHCMEQAASSVHAVCKDIVTLAKPSKGGLGAAAAAAAPPPADAKGGKGDDVDVVSRVIQQMEDLEKPKSMAALREQEVERHAKLRRAAHECHLLPEFVRLADYVAVEALVELLIKTWAGFLAELLRPRRQSGLLETTIRFSEEGSTFSPTCGAIQTVLANTADSLIATLGGVMRILYLRPLAKYIPSSSTPKSSPNVQEIVRNNGDFKATCFAINAKVESDFKKAQEYVDAAFDKVWPIYEYSRRWDFDAYKRQAHTVASLKKEMEKVASWEKELEKMRTRQTCGMLEVESRKLRQTLIPMTTEKMEALKDLVKDLSRAKCKDQRNKYKSAVSKITPRPMHLNGFTVLLERVDEQRVQARSLFKHTQIVEQMYQMLSHYDVKIPDTDLVQVDELRSIQAKYAEELEACQAFRDERLAEMTLQLEANVGKFAEQVAHVTVWTSNLQADFNVHVIERHITADLDAGLFIDVANFDMPETVLQELEAVRAKLENLIQSDLLHKKQQKLFGVAETRDKALEKTQEAFDRVRTLWTMVERWDEDYHSWIRDDLCDDFLSQNANSVDRDVKLYVRGASNLKKKMANPIIDKLWDLTNAMNDKMPLVRELGDPALQHDHWAVIFKELGEPCPLDLNFTLDQLFRAGLLDHRDFILDVCAEAKKTATRAEVAACLEDIVDKIEGRGSRDNSDDDDDYDDDDDDEDYDDDDDDEEEEYDDDDDGGGGGGGGAPAGRASVRKSVRKSVRTTGRQHGTARAKKSAGN</sequence>
<feature type="region of interest" description="Disordered" evidence="1">
    <location>
        <begin position="1039"/>
        <end position="1119"/>
    </location>
</feature>
<dbReference type="Proteomes" id="UP001363151">
    <property type="component" value="Unassembled WGS sequence"/>
</dbReference>
<keyword evidence="4" id="KW-1185">Reference proteome</keyword>
<feature type="compositionally biased region" description="Basic residues" evidence="1">
    <location>
        <begin position="1092"/>
        <end position="1101"/>
    </location>
</feature>
<dbReference type="Pfam" id="PF08393">
    <property type="entry name" value="DHC_N2"/>
    <property type="match status" value="1"/>
</dbReference>
<proteinExistence type="predicted"/>